<protein>
    <submittedName>
        <fullName evidence="2">Uncharacterized protein</fullName>
    </submittedName>
</protein>
<keyword evidence="3" id="KW-1185">Reference proteome</keyword>
<sequence length="221" mass="25464">MMSTMIGDGGGSADQGPGEMKMVKRAMTEDKDHKQFTSHRSSHEEDGKEEENVGEGDHRHSRKKHRSYHSSREEDEEESDCKHSRKKHRSHHSSLHSIDRHEHGKRHSSSKERGSRHRHKHDSSSDDERWHCGESDECRKRSHSDREELEEGRSVPKSQINREEVWVMMLVEKHLSIFQIHIKMGGPPLRPLKLLRFLISQSQDPSNVDGNLVSSSTSSVS</sequence>
<evidence type="ECO:0000313" key="3">
    <source>
        <dbReference type="Proteomes" id="UP000325577"/>
    </source>
</evidence>
<dbReference type="AlphaFoldDB" id="A0A5J5A7B7"/>
<accession>A0A5J5A7B7</accession>
<organism evidence="2 3">
    <name type="scientific">Nyssa sinensis</name>
    <dbReference type="NCBI Taxonomy" id="561372"/>
    <lineage>
        <taxon>Eukaryota</taxon>
        <taxon>Viridiplantae</taxon>
        <taxon>Streptophyta</taxon>
        <taxon>Embryophyta</taxon>
        <taxon>Tracheophyta</taxon>
        <taxon>Spermatophyta</taxon>
        <taxon>Magnoliopsida</taxon>
        <taxon>eudicotyledons</taxon>
        <taxon>Gunneridae</taxon>
        <taxon>Pentapetalae</taxon>
        <taxon>asterids</taxon>
        <taxon>Cornales</taxon>
        <taxon>Nyssaceae</taxon>
        <taxon>Nyssa</taxon>
    </lineage>
</organism>
<dbReference type="EMBL" id="CM018046">
    <property type="protein sequence ID" value="KAA8526995.1"/>
    <property type="molecule type" value="Genomic_DNA"/>
</dbReference>
<feature type="compositionally biased region" description="Basic and acidic residues" evidence="1">
    <location>
        <begin position="26"/>
        <end position="46"/>
    </location>
</feature>
<feature type="compositionally biased region" description="Basic and acidic residues" evidence="1">
    <location>
        <begin position="122"/>
        <end position="139"/>
    </location>
</feature>
<feature type="compositionally biased region" description="Basic residues" evidence="1">
    <location>
        <begin position="59"/>
        <end position="69"/>
    </location>
</feature>
<gene>
    <name evidence="2" type="ORF">F0562_008776</name>
</gene>
<feature type="region of interest" description="Disordered" evidence="1">
    <location>
        <begin position="1"/>
        <end position="156"/>
    </location>
</feature>
<name>A0A5J5A7B7_9ASTE</name>
<proteinExistence type="predicted"/>
<feature type="compositionally biased region" description="Basic residues" evidence="1">
    <location>
        <begin position="83"/>
        <end position="94"/>
    </location>
</feature>
<evidence type="ECO:0000313" key="2">
    <source>
        <dbReference type="EMBL" id="KAA8526995.1"/>
    </source>
</evidence>
<feature type="compositionally biased region" description="Basic residues" evidence="1">
    <location>
        <begin position="103"/>
        <end position="121"/>
    </location>
</feature>
<evidence type="ECO:0000256" key="1">
    <source>
        <dbReference type="SAM" id="MobiDB-lite"/>
    </source>
</evidence>
<reference evidence="2 3" key="1">
    <citation type="submission" date="2019-09" db="EMBL/GenBank/DDBJ databases">
        <title>A chromosome-level genome assembly of the Chinese tupelo Nyssa sinensis.</title>
        <authorList>
            <person name="Yang X."/>
            <person name="Kang M."/>
            <person name="Yang Y."/>
            <person name="Xiong H."/>
            <person name="Wang M."/>
            <person name="Zhang Z."/>
            <person name="Wang Z."/>
            <person name="Wu H."/>
            <person name="Ma T."/>
            <person name="Liu J."/>
            <person name="Xi Z."/>
        </authorList>
    </citation>
    <scope>NUCLEOTIDE SEQUENCE [LARGE SCALE GENOMIC DNA]</scope>
    <source>
        <strain evidence="2">J267</strain>
        <tissue evidence="2">Leaf</tissue>
    </source>
</reference>
<dbReference type="Proteomes" id="UP000325577">
    <property type="component" value="Linkage Group LG3"/>
</dbReference>